<dbReference type="OrthoDB" id="436637at2759"/>
<keyword evidence="11" id="KW-1185">Reference proteome</keyword>
<evidence type="ECO:0000256" key="3">
    <source>
        <dbReference type="ARBA" id="ARBA00022728"/>
    </source>
</evidence>
<accession>I0Z877</accession>
<feature type="domain" description="RSE1/DDB1/CPSF1 first beta-propeller" evidence="8">
    <location>
        <begin position="14"/>
        <end position="400"/>
    </location>
</feature>
<dbReference type="EMBL" id="AGSI01000002">
    <property type="protein sequence ID" value="EIE26846.1"/>
    <property type="molecule type" value="Genomic_DNA"/>
</dbReference>
<dbReference type="Proteomes" id="UP000007264">
    <property type="component" value="Unassembled WGS sequence"/>
</dbReference>
<dbReference type="RefSeq" id="XP_005651390.1">
    <property type="nucleotide sequence ID" value="XM_005651333.1"/>
</dbReference>
<dbReference type="InterPro" id="IPR050358">
    <property type="entry name" value="RSE1/DDB1/CFT1"/>
</dbReference>
<evidence type="ECO:0000313" key="10">
    <source>
        <dbReference type="EMBL" id="EIE26846.1"/>
    </source>
</evidence>
<evidence type="ECO:0000259" key="7">
    <source>
        <dbReference type="Pfam" id="PF03178"/>
    </source>
</evidence>
<dbReference type="InterPro" id="IPR015943">
    <property type="entry name" value="WD40/YVTN_repeat-like_dom_sf"/>
</dbReference>
<dbReference type="InterPro" id="IPR004871">
    <property type="entry name" value="RSE1/DDB1/CPSF1_C"/>
</dbReference>
<evidence type="ECO:0000256" key="2">
    <source>
        <dbReference type="ARBA" id="ARBA00022664"/>
    </source>
</evidence>
<dbReference type="GO" id="GO:0005681">
    <property type="term" value="C:spliceosomal complex"/>
    <property type="evidence" value="ECO:0007669"/>
    <property type="project" value="UniProtKB-KW"/>
</dbReference>
<dbReference type="eggNOG" id="KOG1898">
    <property type="taxonomic scope" value="Eukaryota"/>
</dbReference>
<dbReference type="InterPro" id="IPR036322">
    <property type="entry name" value="WD40_repeat_dom_sf"/>
</dbReference>
<comment type="similarity">
    <text evidence="6">Belongs to the RSE1 family.</text>
</comment>
<dbReference type="Pfam" id="PF23726">
    <property type="entry name" value="Beta-prop_RSE1_2nd"/>
    <property type="match status" value="1"/>
</dbReference>
<feature type="domain" description="RSE1/DDB1/CPSF1 C-terminal" evidence="7">
    <location>
        <begin position="851"/>
        <end position="1172"/>
    </location>
</feature>
<comment type="caution">
    <text evidence="10">The sequence shown here is derived from an EMBL/GenBank/DDBJ whole genome shotgun (WGS) entry which is preliminary data.</text>
</comment>
<keyword evidence="5" id="KW-0539">Nucleus</keyword>
<dbReference type="AlphaFoldDB" id="I0Z877"/>
<dbReference type="Gene3D" id="2.130.10.10">
    <property type="entry name" value="YVTN repeat-like/Quinoprotein amine dehydrogenase"/>
    <property type="match status" value="3"/>
</dbReference>
<evidence type="ECO:0000256" key="6">
    <source>
        <dbReference type="ARBA" id="ARBA00038266"/>
    </source>
</evidence>
<reference evidence="10 11" key="1">
    <citation type="journal article" date="2012" name="Genome Biol.">
        <title>The genome of the polar eukaryotic microalga coccomyxa subellipsoidea reveals traits of cold adaptation.</title>
        <authorList>
            <person name="Blanc G."/>
            <person name="Agarkova I."/>
            <person name="Grimwood J."/>
            <person name="Kuo A."/>
            <person name="Brueggeman A."/>
            <person name="Dunigan D."/>
            <person name="Gurnon J."/>
            <person name="Ladunga I."/>
            <person name="Lindquist E."/>
            <person name="Lucas S."/>
            <person name="Pangilinan J."/>
            <person name="Proschold T."/>
            <person name="Salamov A."/>
            <person name="Schmutz J."/>
            <person name="Weeks D."/>
            <person name="Yamada T."/>
            <person name="Claverie J.M."/>
            <person name="Grigoriev I."/>
            <person name="Van Etten J."/>
            <person name="Lomsadze A."/>
            <person name="Borodovsky M."/>
        </authorList>
    </citation>
    <scope>NUCLEOTIDE SEQUENCE [LARGE SCALE GENOMIC DNA]</scope>
    <source>
        <strain evidence="10 11">C-169</strain>
    </source>
</reference>
<dbReference type="STRING" id="574566.I0Z877"/>
<dbReference type="FunFam" id="2.130.10.10:FF:000031">
    <property type="entry name" value="Splicing factor 3b subunit 3"/>
    <property type="match status" value="1"/>
</dbReference>
<dbReference type="FunFam" id="2.130.10.10:FF:000640">
    <property type="entry name" value="Splicing factor 3B subunit 3"/>
    <property type="match status" value="1"/>
</dbReference>
<sequence>MYLYNLTLSRASGIQCAIYGNFSAPKAQEIVVSRGKTLELLRPDDTGRVQTIFTTEVFGCIRSLAPFRLTGASRDYVIVGSDSGRIVILEYIKEQNYFRKIHQETYGKSGCRRIVPGQYLAVDPKGRACLIGAMEKQKLVYVLNRDQAANLTISSPLEAHKSHNIVFSVIGLDMGFDNPVFAAIELDYADADQDPTGEAAGNAQKQLTLYELDLGLNHVTRKWSQEVDNGANLLVPVPGGADGPGGVLVCAENFIIYSNQDHADVRAVIPRRTSLLIDRGVLIVSYAMHKQKSLFFFLVQSEYGDLYKVTLAYSGDTVTELKIKYFDTIPPCISICVLKTGFLFAASEFGNHALYQFLSIGDDDDAVEASSAELTETQEGFQPVFFDPRPLRNLRLVDEVESLSPIMDFKVANLLKEEIPQLYAMCGRGARSTLRVLRPGLAATEIAVSPLPGNPTAVWTLKRSVNDPFDAYIIVSFTNATLVLSIGETVVEVNDSGFLGTVPTLRTQLLTDDSMLQVHPSGLRHIRADRRVNEWRAPGRRTIVKAATNEQQVVIALSGGELIYFELSPTGQLMEVEKKEMAGDVVCLDIAPVPEGRQRSRFLAVASYDSSVRILSLDPEDMMSALAVQMVSAVPESLLFIDSPAADIAGKGEDASGAGGLFLNIGLLNGVLLRTEVDKVTGQLSDTRTRFLGTRPPKLFAVSVRGKRSMLALSSRPWLGYSDMGRYTLAPLSYEALDYASGFASDQCPEGFCAVSKSMLRILTLERLGEAFNQQVTRLRYTPRKFVVHPESNMLIVAEADHAAVPLAERRAVEDGMEMDAALTEGIEFDEERAAEEEQHGAPKNSTGRWASCIRVLDPTSLQTSSVLELDGNEAAVSLCLLRFSNWPEEGMVLAVGTVQGLAFYPRTADEGYIRLYRFRDSGRQLELIHKTPTGGIPGALAAFKGRLLAGVGPTLRIYEAGKKKLLRKCEHRKLPTHIATLATSGDRIFVGDLQESMHYFRYKANENALYEYADDIAPRHLTAALPLDYDTVAGADKFCNIFVTRLPRDVSTQVEEDPTGGKFAGAAGLLNGAPHKLEDVVNFHVGDLVTSLQRAVLQPGGREVLLYATVMGAIGAMLPFPSREDVDFFSHLEMHLRQEHPPMGGRDHMSYRGSYFPVKDVIDGDLCEHFSQLPAAKQKSIADELERTPGEILKKLEDIRNQVY</sequence>
<dbReference type="FunFam" id="1.10.150.910:FF:000002">
    <property type="entry name" value="Splicing factor 3B subunit 3"/>
    <property type="match status" value="1"/>
</dbReference>
<feature type="domain" description="RSE1/DDB1/CPSF1 second beta-propeller" evidence="9">
    <location>
        <begin position="444"/>
        <end position="765"/>
    </location>
</feature>
<keyword evidence="2" id="KW-0507">mRNA processing</keyword>
<comment type="subcellular location">
    <subcellularLocation>
        <location evidence="1">Nucleus</location>
    </subcellularLocation>
</comment>
<evidence type="ECO:0000256" key="4">
    <source>
        <dbReference type="ARBA" id="ARBA00023187"/>
    </source>
</evidence>
<evidence type="ECO:0000259" key="8">
    <source>
        <dbReference type="Pfam" id="PF10433"/>
    </source>
</evidence>
<dbReference type="Gene3D" id="1.10.150.910">
    <property type="match status" value="1"/>
</dbReference>
<dbReference type="InterPro" id="IPR018846">
    <property type="entry name" value="Beta-prop_RSE1/DDB1/CPSF1_1st"/>
</dbReference>
<name>I0Z877_COCSC</name>
<evidence type="ECO:0000256" key="5">
    <source>
        <dbReference type="ARBA" id="ARBA00023242"/>
    </source>
</evidence>
<dbReference type="KEGG" id="csl:COCSUDRAFT_52476"/>
<organism evidence="10 11">
    <name type="scientific">Coccomyxa subellipsoidea (strain C-169)</name>
    <name type="common">Green microalga</name>
    <dbReference type="NCBI Taxonomy" id="574566"/>
    <lineage>
        <taxon>Eukaryota</taxon>
        <taxon>Viridiplantae</taxon>
        <taxon>Chlorophyta</taxon>
        <taxon>core chlorophytes</taxon>
        <taxon>Trebouxiophyceae</taxon>
        <taxon>Trebouxiophyceae incertae sedis</taxon>
        <taxon>Coccomyxaceae</taxon>
        <taxon>Coccomyxa</taxon>
        <taxon>Coccomyxa subellipsoidea</taxon>
    </lineage>
</organism>
<dbReference type="Pfam" id="PF03178">
    <property type="entry name" value="CPSF_A"/>
    <property type="match status" value="1"/>
</dbReference>
<proteinExistence type="inferred from homology"/>
<evidence type="ECO:0000259" key="9">
    <source>
        <dbReference type="Pfam" id="PF23726"/>
    </source>
</evidence>
<dbReference type="Pfam" id="PF10433">
    <property type="entry name" value="Beta-prop_RSE1_1st"/>
    <property type="match status" value="1"/>
</dbReference>
<keyword evidence="3" id="KW-0747">Spliceosome</keyword>
<dbReference type="PANTHER" id="PTHR10644">
    <property type="entry name" value="DNA REPAIR/RNA PROCESSING CPSF FAMILY"/>
    <property type="match status" value="1"/>
</dbReference>
<keyword evidence="4" id="KW-0508">mRNA splicing</keyword>
<dbReference type="GO" id="GO:0003676">
    <property type="term" value="F:nucleic acid binding"/>
    <property type="evidence" value="ECO:0007669"/>
    <property type="project" value="InterPro"/>
</dbReference>
<gene>
    <name evidence="10" type="ORF">COCSUDRAFT_52476</name>
</gene>
<evidence type="ECO:0000313" key="11">
    <source>
        <dbReference type="Proteomes" id="UP000007264"/>
    </source>
</evidence>
<dbReference type="GO" id="GO:0006397">
    <property type="term" value="P:mRNA processing"/>
    <property type="evidence" value="ECO:0007669"/>
    <property type="project" value="UniProtKB-KW"/>
</dbReference>
<dbReference type="GeneID" id="17044856"/>
<dbReference type="SUPFAM" id="SSF50978">
    <property type="entry name" value="WD40 repeat-like"/>
    <property type="match status" value="1"/>
</dbReference>
<dbReference type="GO" id="GO:0008380">
    <property type="term" value="P:RNA splicing"/>
    <property type="evidence" value="ECO:0007669"/>
    <property type="project" value="UniProtKB-KW"/>
</dbReference>
<protein>
    <recommendedName>
        <fullName evidence="12">Splicing factor 3B subunit 3</fullName>
    </recommendedName>
</protein>
<dbReference type="InterPro" id="IPR058543">
    <property type="entry name" value="Beta-prop_RSE1/DDB1/CPSF1_2nd"/>
</dbReference>
<evidence type="ECO:0000256" key="1">
    <source>
        <dbReference type="ARBA" id="ARBA00004123"/>
    </source>
</evidence>
<evidence type="ECO:0008006" key="12">
    <source>
        <dbReference type="Google" id="ProtNLM"/>
    </source>
</evidence>